<dbReference type="PROSITE" id="PS51257">
    <property type="entry name" value="PROKAR_LIPOPROTEIN"/>
    <property type="match status" value="1"/>
</dbReference>
<evidence type="ECO:0000313" key="2">
    <source>
        <dbReference type="EMBL" id="AIW54624.1"/>
    </source>
</evidence>
<evidence type="ECO:0008006" key="6">
    <source>
        <dbReference type="Google" id="ProtNLM"/>
    </source>
</evidence>
<proteinExistence type="predicted"/>
<geneLocation type="plasmid" evidence="3">
    <name>pCDC5900</name>
</geneLocation>
<keyword evidence="1" id="KW-0812">Transmembrane</keyword>
<dbReference type="AlphaFoldDB" id="A0A0A0UTY5"/>
<dbReference type="EMBL" id="KJ776582">
    <property type="protein sequence ID" value="AIW54873.1"/>
    <property type="molecule type" value="Genomic_DNA"/>
</dbReference>
<evidence type="ECO:0000256" key="1">
    <source>
        <dbReference type="SAM" id="Phobius"/>
    </source>
</evidence>
<geneLocation type="plasmid" evidence="2">
    <name>pCDC3875</name>
</geneLocation>
<dbReference type="EMBL" id="KJ776578">
    <property type="protein sequence ID" value="AIW54624.1"/>
    <property type="molecule type" value="Genomic_DNA"/>
</dbReference>
<evidence type="ECO:0000313" key="5">
    <source>
        <dbReference type="EMBL" id="AIW54873.1"/>
    </source>
</evidence>
<evidence type="ECO:0000313" key="3">
    <source>
        <dbReference type="EMBL" id="AIW54743.1"/>
    </source>
</evidence>
<keyword evidence="1" id="KW-0472">Membrane</keyword>
<sequence>MLKRYILIMFLITIAIFAFGCGNLLNENQIKNDLIGKKAEDIENCYVENLDKINNLEFISSSKNDTEIKYKVKAEWENQSKKSIVNGELEIIYINEDNQLELELITINSEELVIKPNFEPTDEEVIKELKGQIRYGIGENLELINGEITKSNNICYAFHDDEVKNINISNKHFDENNKYLLFDMEVQAVRNNININLKFDGKIAFTYPEWQVLIDLKNQKIKNDFPSSMEFYFNYNTNFNKVSGICNMKITLDKDNDSYTNGIVNISIDSLTNNFKGSYKVKVNFDKEKNQLFLIQDSWIDKSDDKFNMYDLNLYVNNQFKLSGLLYNNNNKVGLITAK</sequence>
<dbReference type="EMBL" id="KJ776581">
    <property type="protein sequence ID" value="AIW54812.1"/>
    <property type="molecule type" value="Genomic_DNA"/>
</dbReference>
<geneLocation type="plasmid" evidence="5">
    <name>pCDC3897</name>
</geneLocation>
<protein>
    <recommendedName>
        <fullName evidence="6">Lipoprotein</fullName>
    </recommendedName>
</protein>
<evidence type="ECO:0000313" key="4">
    <source>
        <dbReference type="EMBL" id="AIW54812.1"/>
    </source>
</evidence>
<accession>A0A0A0UTY5</accession>
<reference evidence="3" key="1">
    <citation type="journal article" date="2014" name="Genome Biol. Evol.">
        <title>Three classes of plasmid (47-63 kb) carry the type B neurotoxin gene cluster of group II Clostridium botulinum.</title>
        <authorList>
            <person name="Carter A.T."/>
            <person name="Austin J.W."/>
            <person name="Weedmark K.A."/>
            <person name="Corbett C."/>
            <person name="Peck M.W."/>
        </authorList>
    </citation>
    <scope>NUCLEOTIDE SEQUENCE</scope>
    <source>
        <strain evidence="2">CDC3875</strain>
        <strain evidence="5">CDC3897</strain>
        <strain evidence="3">CDC5900</strain>
        <strain evidence="4">IFR_05/025</strain>
        <plasmid evidence="4">p05/025</plasmid>
        <plasmid evidence="2">pCDC3875</plasmid>
        <plasmid evidence="5">pCDC3897</plasmid>
        <plasmid evidence="3">pCDC5900</plasmid>
    </source>
</reference>
<keyword evidence="3" id="KW-0614">Plasmid</keyword>
<organism evidence="3">
    <name type="scientific">Clostridium botulinum</name>
    <dbReference type="NCBI Taxonomy" id="1491"/>
    <lineage>
        <taxon>Bacteria</taxon>
        <taxon>Bacillati</taxon>
        <taxon>Bacillota</taxon>
        <taxon>Clostridia</taxon>
        <taxon>Eubacteriales</taxon>
        <taxon>Clostridiaceae</taxon>
        <taxon>Clostridium</taxon>
    </lineage>
</organism>
<dbReference type="EMBL" id="KJ776580">
    <property type="protein sequence ID" value="AIW54743.1"/>
    <property type="molecule type" value="Genomic_DNA"/>
</dbReference>
<feature type="transmembrane region" description="Helical" evidence="1">
    <location>
        <begin position="6"/>
        <end position="25"/>
    </location>
</feature>
<geneLocation type="plasmid" evidence="4">
    <name>p05/025</name>
</geneLocation>
<keyword evidence="1" id="KW-1133">Transmembrane helix</keyword>
<name>A0A0A0UTY5_CLOBO</name>